<dbReference type="GO" id="GO:0034475">
    <property type="term" value="P:U4 snRNA 3'-end processing"/>
    <property type="evidence" value="ECO:0007669"/>
    <property type="project" value="TreeGrafter"/>
</dbReference>
<evidence type="ECO:0000256" key="10">
    <source>
        <dbReference type="ARBA" id="ARBA00069899"/>
    </source>
</evidence>
<evidence type="ECO:0000256" key="4">
    <source>
        <dbReference type="ARBA" id="ARBA00022490"/>
    </source>
</evidence>
<proteinExistence type="inferred from homology"/>
<dbReference type="GO" id="GO:0000176">
    <property type="term" value="C:nuclear exosome (RNase complex)"/>
    <property type="evidence" value="ECO:0007669"/>
    <property type="project" value="TreeGrafter"/>
</dbReference>
<dbReference type="Pfam" id="PF15985">
    <property type="entry name" value="KH_6"/>
    <property type="match status" value="1"/>
</dbReference>
<keyword evidence="5" id="KW-0698">rRNA processing</keyword>
<dbReference type="Gene3D" id="2.40.50.140">
    <property type="entry name" value="Nucleic acid-binding proteins"/>
    <property type="match status" value="1"/>
</dbReference>
<evidence type="ECO:0000256" key="6">
    <source>
        <dbReference type="ARBA" id="ARBA00022835"/>
    </source>
</evidence>
<organism evidence="12">
    <name type="scientific">Arion vulgaris</name>
    <dbReference type="NCBI Taxonomy" id="1028688"/>
    <lineage>
        <taxon>Eukaryota</taxon>
        <taxon>Metazoa</taxon>
        <taxon>Spiralia</taxon>
        <taxon>Lophotrochozoa</taxon>
        <taxon>Mollusca</taxon>
        <taxon>Gastropoda</taxon>
        <taxon>Heterobranchia</taxon>
        <taxon>Euthyneura</taxon>
        <taxon>Panpulmonata</taxon>
        <taxon>Eupulmonata</taxon>
        <taxon>Stylommatophora</taxon>
        <taxon>Helicina</taxon>
        <taxon>Arionoidea</taxon>
        <taxon>Arionidae</taxon>
        <taxon>Arion</taxon>
    </lineage>
</organism>
<dbReference type="GO" id="GO:0071035">
    <property type="term" value="P:nuclear polyadenylation-dependent rRNA catabolic process"/>
    <property type="evidence" value="ECO:0007669"/>
    <property type="project" value="TreeGrafter"/>
</dbReference>
<feature type="domain" description="K Homology" evidence="11">
    <location>
        <begin position="153"/>
        <end position="199"/>
    </location>
</feature>
<comment type="similarity">
    <text evidence="3">Belongs to the RRP40 family.</text>
</comment>
<dbReference type="GO" id="GO:0005730">
    <property type="term" value="C:nucleolus"/>
    <property type="evidence" value="ECO:0007669"/>
    <property type="project" value="UniProtKB-SubCell"/>
</dbReference>
<dbReference type="GO" id="GO:0000177">
    <property type="term" value="C:cytoplasmic exosome (RNase complex)"/>
    <property type="evidence" value="ECO:0007669"/>
    <property type="project" value="TreeGrafter"/>
</dbReference>
<evidence type="ECO:0000259" key="11">
    <source>
        <dbReference type="Pfam" id="PF15985"/>
    </source>
</evidence>
<dbReference type="GO" id="GO:0071034">
    <property type="term" value="P:CUT catabolic process"/>
    <property type="evidence" value="ECO:0007669"/>
    <property type="project" value="TreeGrafter"/>
</dbReference>
<evidence type="ECO:0000256" key="8">
    <source>
        <dbReference type="ARBA" id="ARBA00023242"/>
    </source>
</evidence>
<keyword evidence="7" id="KW-0694">RNA-binding</keyword>
<evidence type="ECO:0000256" key="5">
    <source>
        <dbReference type="ARBA" id="ARBA00022552"/>
    </source>
</evidence>
<dbReference type="GO" id="GO:0000467">
    <property type="term" value="P:exonucleolytic trimming to generate mature 3'-end of 5.8S rRNA from tricistronic rRNA transcript (SSU-rRNA, 5.8S rRNA, LSU-rRNA)"/>
    <property type="evidence" value="ECO:0007669"/>
    <property type="project" value="TreeGrafter"/>
</dbReference>
<dbReference type="GO" id="GO:0071051">
    <property type="term" value="P:poly(A)-dependent snoRNA 3'-end processing"/>
    <property type="evidence" value="ECO:0007669"/>
    <property type="project" value="TreeGrafter"/>
</dbReference>
<dbReference type="GO" id="GO:0003723">
    <property type="term" value="F:RNA binding"/>
    <property type="evidence" value="ECO:0007669"/>
    <property type="project" value="UniProtKB-KW"/>
</dbReference>
<dbReference type="FunFam" id="3.30.1370.10:FF:000038">
    <property type="entry name" value="exosome complex component RRP40"/>
    <property type="match status" value="1"/>
</dbReference>
<dbReference type="PANTHER" id="PTHR21321">
    <property type="entry name" value="PNAS-3 RELATED"/>
    <property type="match status" value="1"/>
</dbReference>
<keyword evidence="4" id="KW-0963">Cytoplasm</keyword>
<name>A0A0B7AMN4_9EUPU</name>
<comment type="subcellular location">
    <subcellularLocation>
        <location evidence="1">Cytoplasm</location>
    </subcellularLocation>
    <subcellularLocation>
        <location evidence="2">Nucleus</location>
        <location evidence="2">Nucleolus</location>
    </subcellularLocation>
</comment>
<dbReference type="InterPro" id="IPR049469">
    <property type="entry name" value="RRP40_KH-I"/>
</dbReference>
<dbReference type="Gene3D" id="2.40.50.100">
    <property type="match status" value="1"/>
</dbReference>
<dbReference type="SUPFAM" id="SSF110324">
    <property type="entry name" value="Ribosomal L27 protein-like"/>
    <property type="match status" value="1"/>
</dbReference>
<dbReference type="GO" id="GO:0010468">
    <property type="term" value="P:regulation of gene expression"/>
    <property type="evidence" value="ECO:0007669"/>
    <property type="project" value="UniProtKB-ARBA"/>
</dbReference>
<evidence type="ECO:0000256" key="9">
    <source>
        <dbReference type="ARBA" id="ARBA00030615"/>
    </source>
</evidence>
<dbReference type="SUPFAM" id="SSF54791">
    <property type="entry name" value="Eukaryotic type KH-domain (KH-domain type I)"/>
    <property type="match status" value="1"/>
</dbReference>
<evidence type="ECO:0000256" key="1">
    <source>
        <dbReference type="ARBA" id="ARBA00004496"/>
    </source>
</evidence>
<dbReference type="CDD" id="cd22526">
    <property type="entry name" value="KH-I_Rrp40"/>
    <property type="match status" value="1"/>
</dbReference>
<dbReference type="GO" id="GO:0071038">
    <property type="term" value="P:TRAMP-dependent tRNA surveillance pathway"/>
    <property type="evidence" value="ECO:0007669"/>
    <property type="project" value="TreeGrafter"/>
</dbReference>
<dbReference type="EMBL" id="HACG01034330">
    <property type="protein sequence ID" value="CEK81195.1"/>
    <property type="molecule type" value="Transcribed_RNA"/>
</dbReference>
<evidence type="ECO:0000256" key="2">
    <source>
        <dbReference type="ARBA" id="ARBA00004604"/>
    </source>
</evidence>
<protein>
    <recommendedName>
        <fullName evidence="10">Exosome complex component RRP40</fullName>
    </recommendedName>
    <alternativeName>
        <fullName evidence="9">Ribosomal RNA-processing protein 40</fullName>
    </alternativeName>
</protein>
<dbReference type="InterPro" id="IPR026699">
    <property type="entry name" value="Exosome_RNA_bind1/RRP40/RRP4"/>
</dbReference>
<dbReference type="PANTHER" id="PTHR21321:SF1">
    <property type="entry name" value="EXOSOME COMPLEX COMPONENT RRP40"/>
    <property type="match status" value="1"/>
</dbReference>
<dbReference type="FunFam" id="2.40.50.140:FF:000112">
    <property type="entry name" value="Exosome complex component RRP40"/>
    <property type="match status" value="1"/>
</dbReference>
<dbReference type="InterPro" id="IPR036612">
    <property type="entry name" value="KH_dom_type_1_sf"/>
</dbReference>
<dbReference type="Gene3D" id="3.30.1370.10">
    <property type="entry name" value="K Homology domain, type 1"/>
    <property type="match status" value="1"/>
</dbReference>
<dbReference type="Pfam" id="PF21262">
    <property type="entry name" value="RRP40_S1"/>
    <property type="match status" value="1"/>
</dbReference>
<keyword evidence="8" id="KW-0539">Nucleus</keyword>
<accession>A0A0B7AMN4</accession>
<dbReference type="InterPro" id="IPR004088">
    <property type="entry name" value="KH_dom_type_1"/>
</dbReference>
<evidence type="ECO:0000256" key="3">
    <source>
        <dbReference type="ARBA" id="ARBA00007841"/>
    </source>
</evidence>
<dbReference type="SUPFAM" id="SSF50249">
    <property type="entry name" value="Nucleic acid-binding proteins"/>
    <property type="match status" value="1"/>
</dbReference>
<gene>
    <name evidence="12" type="primary">ORF124776</name>
</gene>
<dbReference type="AlphaFoldDB" id="A0A0B7AMN4"/>
<dbReference type="InterPro" id="IPR037319">
    <property type="entry name" value="Rrp40_S1"/>
</dbReference>
<keyword evidence="6" id="KW-0271">Exosome</keyword>
<evidence type="ECO:0000313" key="12">
    <source>
        <dbReference type="EMBL" id="CEK81195.1"/>
    </source>
</evidence>
<evidence type="ECO:0000256" key="7">
    <source>
        <dbReference type="ARBA" id="ARBA00022884"/>
    </source>
</evidence>
<dbReference type="InterPro" id="IPR012340">
    <property type="entry name" value="NA-bd_OB-fold"/>
</dbReference>
<reference evidence="12" key="1">
    <citation type="submission" date="2014-12" db="EMBL/GenBank/DDBJ databases">
        <title>Insight into the proteome of Arion vulgaris.</title>
        <authorList>
            <person name="Aradska J."/>
            <person name="Bulat T."/>
            <person name="Smidak R."/>
            <person name="Sarate P."/>
            <person name="Gangsoo J."/>
            <person name="Sialana F."/>
            <person name="Bilban M."/>
            <person name="Lubec G."/>
        </authorList>
    </citation>
    <scope>NUCLEOTIDE SEQUENCE</scope>
    <source>
        <tissue evidence="12">Skin</tissue>
    </source>
</reference>
<sequence>MADHVGSVVMPGDILENITPVDGGKKIILGPGLMEDGDIIKVTKPGILRFREPGIYWLDCHQKRYVPCKGDEVVGIVTQKNVEMFRVDIGGSELASLPYLAFEGATKRNRPDVKVGDVVYAKLLVANKDMEPELVCIDSHGRSSGMGVIRGGGFLLHTSLNLARKILNPQCVLTKALGNRFKYEIVVGLNGRIWLNTHNDVQTIAMANAITAAELMNNEQIVAMCKKLSRFISGMD</sequence>
<dbReference type="CDD" id="cd05790">
    <property type="entry name" value="S1_Rrp40"/>
    <property type="match status" value="1"/>
</dbReference>